<keyword evidence="3 6" id="KW-0812">Transmembrane</keyword>
<evidence type="ECO:0000256" key="3">
    <source>
        <dbReference type="ARBA" id="ARBA00022692"/>
    </source>
</evidence>
<evidence type="ECO:0000313" key="9">
    <source>
        <dbReference type="EMBL" id="CAE8649526.1"/>
    </source>
</evidence>
<evidence type="ECO:0000256" key="2">
    <source>
        <dbReference type="ARBA" id="ARBA00022448"/>
    </source>
</evidence>
<feature type="transmembrane region" description="Helical" evidence="6">
    <location>
        <begin position="178"/>
        <end position="196"/>
    </location>
</feature>
<dbReference type="InterPro" id="IPR027417">
    <property type="entry name" value="P-loop_NTPase"/>
</dbReference>
<reference evidence="9" key="1">
    <citation type="submission" date="2021-02" db="EMBL/GenBank/DDBJ databases">
        <authorList>
            <person name="Dougan E. K."/>
            <person name="Rhodes N."/>
            <person name="Thang M."/>
            <person name="Chan C."/>
        </authorList>
    </citation>
    <scope>NUCLEOTIDE SEQUENCE</scope>
</reference>
<dbReference type="Pfam" id="PF01061">
    <property type="entry name" value="ABC2_membrane"/>
    <property type="match status" value="1"/>
</dbReference>
<dbReference type="InterPro" id="IPR050352">
    <property type="entry name" value="ABCG_transporters"/>
</dbReference>
<evidence type="ECO:0000259" key="7">
    <source>
        <dbReference type="Pfam" id="PF00005"/>
    </source>
</evidence>
<feature type="non-terminal residue" evidence="9">
    <location>
        <position position="510"/>
    </location>
</feature>
<feature type="domain" description="ABC-2 type transporter transmembrane" evidence="8">
    <location>
        <begin position="16"/>
        <end position="226"/>
    </location>
</feature>
<dbReference type="InterPro" id="IPR013525">
    <property type="entry name" value="ABC2_TM"/>
</dbReference>
<keyword evidence="2" id="KW-0813">Transport</keyword>
<feature type="non-terminal residue" evidence="9">
    <location>
        <position position="1"/>
    </location>
</feature>
<dbReference type="AlphaFoldDB" id="A0A813IF34"/>
<feature type="transmembrane region" description="Helical" evidence="6">
    <location>
        <begin position="118"/>
        <end position="137"/>
    </location>
</feature>
<dbReference type="PANTHER" id="PTHR48041:SF91">
    <property type="entry name" value="ABC TRANSPORTER G FAMILY MEMBER 28"/>
    <property type="match status" value="1"/>
</dbReference>
<proteinExistence type="predicted"/>
<organism evidence="9 10">
    <name type="scientific">Polarella glacialis</name>
    <name type="common">Dinoflagellate</name>
    <dbReference type="NCBI Taxonomy" id="89957"/>
    <lineage>
        <taxon>Eukaryota</taxon>
        <taxon>Sar</taxon>
        <taxon>Alveolata</taxon>
        <taxon>Dinophyceae</taxon>
        <taxon>Suessiales</taxon>
        <taxon>Suessiaceae</taxon>
        <taxon>Polarella</taxon>
    </lineage>
</organism>
<dbReference type="EMBL" id="CAJNNW010007794">
    <property type="protein sequence ID" value="CAE8649526.1"/>
    <property type="molecule type" value="Genomic_DNA"/>
</dbReference>
<sequence>ASVQAAGAVPASPPVQVLILWQRSLLEAVRSGTGGLWSFGVVLVISLFVALTFKDLNNGIEGVQNRFGSIFFVQLFFAFFGLEACTRFYVDRPRLERERAAHFYSVPSYFIAKSVAYLWWYCLLLPALFVAVTYSMIGYQSGGFAKPLVFFLCICGTMASASGISLLCLSLSSSFASGMPTSAIALTVFLMYSGFLQRRDAIPPALRWLVDISPFAHSFAAMISSELGGLETVIDTDEHATVNIQGDIWLYQFNIDPGNMPQNARVLGTFTVCIWVLAFIPIWRGWYRSTSCSFWPQMPCMSRGACRDEKEVSSVVSALLRPDIGDKPMKAAGAVIWQDLFATLPNGQTLYEGLAGIAEVGRPLAVLGPSGCGKTTLLSCLAGEATGTTLSGQVFLGSKVASQATLSQAVGYVRQEDALHPELSVREAIAFAAALRLESATRKQRAAQVDWVLQRLGLKAVADSRIGGKKDRGISGGERRRTAVGVELVAARGVLCLDEPTSGLDEQSAL</sequence>
<dbReference type="GO" id="GO:0016020">
    <property type="term" value="C:membrane"/>
    <property type="evidence" value="ECO:0007669"/>
    <property type="project" value="UniProtKB-SubCell"/>
</dbReference>
<dbReference type="GO" id="GO:0005524">
    <property type="term" value="F:ATP binding"/>
    <property type="evidence" value="ECO:0007669"/>
    <property type="project" value="InterPro"/>
</dbReference>
<comment type="subcellular location">
    <subcellularLocation>
        <location evidence="1">Membrane</location>
        <topology evidence="1">Multi-pass membrane protein</topology>
    </subcellularLocation>
</comment>
<dbReference type="PANTHER" id="PTHR48041">
    <property type="entry name" value="ABC TRANSPORTER G FAMILY MEMBER 28"/>
    <property type="match status" value="1"/>
</dbReference>
<dbReference type="GO" id="GO:0016887">
    <property type="term" value="F:ATP hydrolysis activity"/>
    <property type="evidence" value="ECO:0007669"/>
    <property type="project" value="InterPro"/>
</dbReference>
<feature type="transmembrane region" description="Helical" evidence="6">
    <location>
        <begin position="65"/>
        <end position="90"/>
    </location>
</feature>
<evidence type="ECO:0000256" key="4">
    <source>
        <dbReference type="ARBA" id="ARBA00022989"/>
    </source>
</evidence>
<protein>
    <recommendedName>
        <fullName evidence="11">ABC transporter domain-containing protein</fullName>
    </recommendedName>
</protein>
<dbReference type="Proteomes" id="UP000626109">
    <property type="component" value="Unassembled WGS sequence"/>
</dbReference>
<evidence type="ECO:0000313" key="10">
    <source>
        <dbReference type="Proteomes" id="UP000626109"/>
    </source>
</evidence>
<keyword evidence="4 6" id="KW-1133">Transmembrane helix</keyword>
<dbReference type="Pfam" id="PF00005">
    <property type="entry name" value="ABC_tran"/>
    <property type="match status" value="1"/>
</dbReference>
<comment type="caution">
    <text evidence="9">The sequence shown here is derived from an EMBL/GenBank/DDBJ whole genome shotgun (WGS) entry which is preliminary data.</text>
</comment>
<feature type="domain" description="ABC transporter" evidence="7">
    <location>
        <begin position="361"/>
        <end position="502"/>
    </location>
</feature>
<dbReference type="GO" id="GO:0140359">
    <property type="term" value="F:ABC-type transporter activity"/>
    <property type="evidence" value="ECO:0007669"/>
    <property type="project" value="InterPro"/>
</dbReference>
<evidence type="ECO:0000256" key="5">
    <source>
        <dbReference type="ARBA" id="ARBA00023136"/>
    </source>
</evidence>
<accession>A0A813IF34</accession>
<evidence type="ECO:0000259" key="8">
    <source>
        <dbReference type="Pfam" id="PF01061"/>
    </source>
</evidence>
<evidence type="ECO:0008006" key="11">
    <source>
        <dbReference type="Google" id="ProtNLM"/>
    </source>
</evidence>
<feature type="transmembrane region" description="Helical" evidence="6">
    <location>
        <begin position="149"/>
        <end position="172"/>
    </location>
</feature>
<dbReference type="InterPro" id="IPR003439">
    <property type="entry name" value="ABC_transporter-like_ATP-bd"/>
</dbReference>
<dbReference type="SUPFAM" id="SSF52540">
    <property type="entry name" value="P-loop containing nucleoside triphosphate hydrolases"/>
    <property type="match status" value="1"/>
</dbReference>
<feature type="transmembrane region" description="Helical" evidence="6">
    <location>
        <begin position="266"/>
        <end position="287"/>
    </location>
</feature>
<evidence type="ECO:0000256" key="1">
    <source>
        <dbReference type="ARBA" id="ARBA00004141"/>
    </source>
</evidence>
<feature type="transmembrane region" description="Helical" evidence="6">
    <location>
        <begin position="34"/>
        <end position="53"/>
    </location>
</feature>
<name>A0A813IF34_POLGL</name>
<gene>
    <name evidence="9" type="ORF">PGLA2088_LOCUS7500</name>
</gene>
<dbReference type="Gene3D" id="3.40.50.300">
    <property type="entry name" value="P-loop containing nucleotide triphosphate hydrolases"/>
    <property type="match status" value="1"/>
</dbReference>
<keyword evidence="5 6" id="KW-0472">Membrane</keyword>
<evidence type="ECO:0000256" key="6">
    <source>
        <dbReference type="SAM" id="Phobius"/>
    </source>
</evidence>